<dbReference type="EMBL" id="JANPWB010000013">
    <property type="protein sequence ID" value="KAJ1107899.1"/>
    <property type="molecule type" value="Genomic_DNA"/>
</dbReference>
<reference evidence="1" key="1">
    <citation type="journal article" date="2022" name="bioRxiv">
        <title>Sequencing and chromosome-scale assembly of the giantPleurodeles waltlgenome.</title>
        <authorList>
            <person name="Brown T."/>
            <person name="Elewa A."/>
            <person name="Iarovenko S."/>
            <person name="Subramanian E."/>
            <person name="Araus A.J."/>
            <person name="Petzold A."/>
            <person name="Susuki M."/>
            <person name="Suzuki K.-i.T."/>
            <person name="Hayashi T."/>
            <person name="Toyoda A."/>
            <person name="Oliveira C."/>
            <person name="Osipova E."/>
            <person name="Leigh N.D."/>
            <person name="Simon A."/>
            <person name="Yun M.H."/>
        </authorList>
    </citation>
    <scope>NUCLEOTIDE SEQUENCE</scope>
    <source>
        <strain evidence="1">20211129_DDA</strain>
        <tissue evidence="1">Liver</tissue>
    </source>
</reference>
<gene>
    <name evidence="1" type="ORF">NDU88_005286</name>
</gene>
<protein>
    <submittedName>
        <fullName evidence="1">Uncharacterized protein</fullName>
    </submittedName>
</protein>
<proteinExistence type="predicted"/>
<name>A0AAV7MZQ5_PLEWA</name>
<evidence type="ECO:0000313" key="2">
    <source>
        <dbReference type="Proteomes" id="UP001066276"/>
    </source>
</evidence>
<evidence type="ECO:0000313" key="1">
    <source>
        <dbReference type="EMBL" id="KAJ1107899.1"/>
    </source>
</evidence>
<organism evidence="1 2">
    <name type="scientific">Pleurodeles waltl</name>
    <name type="common">Iberian ribbed newt</name>
    <dbReference type="NCBI Taxonomy" id="8319"/>
    <lineage>
        <taxon>Eukaryota</taxon>
        <taxon>Metazoa</taxon>
        <taxon>Chordata</taxon>
        <taxon>Craniata</taxon>
        <taxon>Vertebrata</taxon>
        <taxon>Euteleostomi</taxon>
        <taxon>Amphibia</taxon>
        <taxon>Batrachia</taxon>
        <taxon>Caudata</taxon>
        <taxon>Salamandroidea</taxon>
        <taxon>Salamandridae</taxon>
        <taxon>Pleurodelinae</taxon>
        <taxon>Pleurodeles</taxon>
    </lineage>
</organism>
<keyword evidence="2" id="KW-1185">Reference proteome</keyword>
<dbReference type="Proteomes" id="UP001066276">
    <property type="component" value="Chromosome 9"/>
</dbReference>
<accession>A0AAV7MZQ5</accession>
<dbReference type="AlphaFoldDB" id="A0AAV7MZQ5"/>
<sequence>MPQSVSHAAPVGEPRSRLLNISAAPVQASTRAARQSGALVPASTDTYCQSFSGRLPLLSCLPGSGAPLGGRS</sequence>
<comment type="caution">
    <text evidence="1">The sequence shown here is derived from an EMBL/GenBank/DDBJ whole genome shotgun (WGS) entry which is preliminary data.</text>
</comment>